<evidence type="ECO:0000313" key="2">
    <source>
        <dbReference type="Proteomes" id="UP001597280"/>
    </source>
</evidence>
<protein>
    <submittedName>
        <fullName evidence="1">Uncharacterized protein</fullName>
    </submittedName>
</protein>
<dbReference type="RefSeq" id="WP_343906185.1">
    <property type="nucleotide sequence ID" value="NZ_BAAAIS010000004.1"/>
</dbReference>
<proteinExistence type="predicted"/>
<reference evidence="2" key="1">
    <citation type="journal article" date="2019" name="Int. J. Syst. Evol. Microbiol.">
        <title>The Global Catalogue of Microorganisms (GCM) 10K type strain sequencing project: providing services to taxonomists for standard genome sequencing and annotation.</title>
        <authorList>
            <consortium name="The Broad Institute Genomics Platform"/>
            <consortium name="The Broad Institute Genome Sequencing Center for Infectious Disease"/>
            <person name="Wu L."/>
            <person name="Ma J."/>
        </authorList>
    </citation>
    <scope>NUCLEOTIDE SEQUENCE [LARGE SCALE GENOMIC DNA]</scope>
    <source>
        <strain evidence="2">JCM 11650</strain>
    </source>
</reference>
<dbReference type="EMBL" id="JBHUFL010000004">
    <property type="protein sequence ID" value="MFD1836581.1"/>
    <property type="molecule type" value="Genomic_DNA"/>
</dbReference>
<dbReference type="Proteomes" id="UP001597280">
    <property type="component" value="Unassembled WGS sequence"/>
</dbReference>
<keyword evidence="2" id="KW-1185">Reference proteome</keyword>
<organism evidence="1 2">
    <name type="scientific">Brachybacterium rhamnosum</name>
    <dbReference type="NCBI Taxonomy" id="173361"/>
    <lineage>
        <taxon>Bacteria</taxon>
        <taxon>Bacillati</taxon>
        <taxon>Actinomycetota</taxon>
        <taxon>Actinomycetes</taxon>
        <taxon>Micrococcales</taxon>
        <taxon>Dermabacteraceae</taxon>
        <taxon>Brachybacterium</taxon>
    </lineage>
</organism>
<gene>
    <name evidence="1" type="ORF">ACFSDA_16075</name>
</gene>
<accession>A0ABW4Q493</accession>
<name>A0ABW4Q493_9MICO</name>
<evidence type="ECO:0000313" key="1">
    <source>
        <dbReference type="EMBL" id="MFD1836581.1"/>
    </source>
</evidence>
<comment type="caution">
    <text evidence="1">The sequence shown here is derived from an EMBL/GenBank/DDBJ whole genome shotgun (WGS) entry which is preliminary data.</text>
</comment>
<sequence>MADEDQSDAPSTVLSEDARAGLAALSSQRLRRHSRLYLRTQESVRDLVDSVHEETGADIVEIIEYAVLHTYGR</sequence>